<feature type="region of interest" description="Disordered" evidence="1">
    <location>
        <begin position="122"/>
        <end position="142"/>
    </location>
</feature>
<accession>A0A149TK19</accession>
<organism evidence="2 3">
    <name type="scientific">Gluconobacter albidus</name>
    <dbReference type="NCBI Taxonomy" id="318683"/>
    <lineage>
        <taxon>Bacteria</taxon>
        <taxon>Pseudomonadati</taxon>
        <taxon>Pseudomonadota</taxon>
        <taxon>Alphaproteobacteria</taxon>
        <taxon>Acetobacterales</taxon>
        <taxon>Acetobacteraceae</taxon>
        <taxon>Gluconobacter</taxon>
    </lineage>
</organism>
<evidence type="ECO:0000256" key="1">
    <source>
        <dbReference type="SAM" id="MobiDB-lite"/>
    </source>
</evidence>
<evidence type="ECO:0000313" key="2">
    <source>
        <dbReference type="EMBL" id="KXV48738.1"/>
    </source>
</evidence>
<reference evidence="2 3" key="1">
    <citation type="submission" date="2015-06" db="EMBL/GenBank/DDBJ databases">
        <title>Improved classification and identification of acetic acid bacteria using matrix-assisted laser desorption/ionization time-of-flight mass spectrometry; Gluconobacter nephelii and Gluconobacter uchimurae are later heterotypic synonyms of Gluconobacter japonicus and Gluconobacter oxydans, respectively.</title>
        <authorList>
            <person name="Li L."/>
            <person name="Cleenwerck I."/>
            <person name="De Vuyst L."/>
            <person name="Vandamme P."/>
        </authorList>
    </citation>
    <scope>NUCLEOTIDE SEQUENCE [LARGE SCALE GENOMIC DNA]</scope>
    <source>
        <strain evidence="2 3">LMG 1768</strain>
    </source>
</reference>
<comment type="caution">
    <text evidence="2">The sequence shown here is derived from an EMBL/GenBank/DDBJ whole genome shotgun (WGS) entry which is preliminary data.</text>
</comment>
<dbReference type="PATRIC" id="fig|318683.6.peg.1204"/>
<proteinExistence type="predicted"/>
<dbReference type="Proteomes" id="UP000075636">
    <property type="component" value="Unassembled WGS sequence"/>
</dbReference>
<evidence type="ECO:0000313" key="3">
    <source>
        <dbReference type="Proteomes" id="UP000075636"/>
    </source>
</evidence>
<sequence length="142" mass="15837">MTASPESVTRDAQSMARTLSQTFGPGLCVKEVLHRLARLLKITERQAKSLFYGEWERLPAYVYLRLTEAYRSNLERAARQAEHKAAIYRALSHEWDELCAQDTYACALTASDGEQNMRSVQPLPSSILETASRPSQTGSSAA</sequence>
<dbReference type="AlphaFoldDB" id="A0A149TK19"/>
<name>A0A149TK19_9PROT</name>
<dbReference type="EMBL" id="LHZR01000101">
    <property type="protein sequence ID" value="KXV48738.1"/>
    <property type="molecule type" value="Genomic_DNA"/>
</dbReference>
<protein>
    <submittedName>
        <fullName evidence="2">Uncharacterized protein</fullName>
    </submittedName>
</protein>
<gene>
    <name evidence="2" type="ORF">AD945_06200</name>
</gene>